<dbReference type="AlphaFoldDB" id="A0A9X9Y460"/>
<evidence type="ECO:0000313" key="2">
    <source>
        <dbReference type="Proteomes" id="UP000664702"/>
    </source>
</evidence>
<evidence type="ECO:0000313" key="1">
    <source>
        <dbReference type="EMBL" id="UEM14704.1"/>
    </source>
</evidence>
<organism evidence="1 2">
    <name type="scientific">Bradyrhizobium barranii subsp. barranii</name>
    <dbReference type="NCBI Taxonomy" id="2823807"/>
    <lineage>
        <taxon>Bacteria</taxon>
        <taxon>Pseudomonadati</taxon>
        <taxon>Pseudomonadota</taxon>
        <taxon>Alphaproteobacteria</taxon>
        <taxon>Hyphomicrobiales</taxon>
        <taxon>Nitrobacteraceae</taxon>
        <taxon>Bradyrhizobium</taxon>
        <taxon>Bradyrhizobium barranii</taxon>
    </lineage>
</organism>
<accession>A0A9X9Y460</accession>
<reference evidence="1 2" key="1">
    <citation type="journal article" date="2022" name="Int. J. Syst. Evol. Microbiol.">
        <title>Strains of Bradyrhizobium barranii sp. nov. associated with legumes native to Canada are symbionts of soybeans and belong to different subspecies (subsp. barranii subsp. nov. and subsp. apii subsp. nov.) and symbiovars (sv. glycinearum and sv. septentrionale).</title>
        <authorList>
            <person name="Bromfield E.S.P."/>
            <person name="Cloutier S."/>
            <person name="Wasai-Hara S."/>
            <person name="Minamisawa K."/>
        </authorList>
    </citation>
    <scope>NUCLEOTIDE SEQUENCE [LARGE SCALE GENOMIC DNA]</scope>
    <source>
        <strain evidence="1 2">144S4</strain>
    </source>
</reference>
<protein>
    <submittedName>
        <fullName evidence="1">Uncharacterized protein</fullName>
    </submittedName>
</protein>
<dbReference type="KEGG" id="bban:J4G43_010910"/>
<dbReference type="EMBL" id="CP086136">
    <property type="protein sequence ID" value="UEM14704.1"/>
    <property type="molecule type" value="Genomic_DNA"/>
</dbReference>
<dbReference type="RefSeq" id="WP_228411348.1">
    <property type="nucleotide sequence ID" value="NZ_CP086136.1"/>
</dbReference>
<proteinExistence type="predicted"/>
<sequence>MSIILQSTVGGFSAQFMRKLPLVEQAMREHGLDPAEFVISKDYASTATIPLMGPFFYNYSVFFGDEQFRHRAERHGVPGLLLQTRAGVGRPAGIATAAGIDAAAVRMDGAAGLARHSGARHGCFPLNRPCRSRLPQDAC</sequence>
<dbReference type="Proteomes" id="UP000664702">
    <property type="component" value="Chromosome"/>
</dbReference>
<gene>
    <name evidence="1" type="ORF">J4G43_010910</name>
</gene>
<name>A0A9X9Y460_9BRAD</name>